<protein>
    <recommendedName>
        <fullName evidence="3">Fungal N-terminal domain-containing protein</fullName>
    </recommendedName>
</protein>
<organism evidence="1 2">
    <name type="scientific">Armillaria novae-zelandiae</name>
    <dbReference type="NCBI Taxonomy" id="153914"/>
    <lineage>
        <taxon>Eukaryota</taxon>
        <taxon>Fungi</taxon>
        <taxon>Dikarya</taxon>
        <taxon>Basidiomycota</taxon>
        <taxon>Agaricomycotina</taxon>
        <taxon>Agaricomycetes</taxon>
        <taxon>Agaricomycetidae</taxon>
        <taxon>Agaricales</taxon>
        <taxon>Marasmiineae</taxon>
        <taxon>Physalacriaceae</taxon>
        <taxon>Armillaria</taxon>
    </lineage>
</organism>
<dbReference type="PANTHER" id="PTHR10039:SF16">
    <property type="entry name" value="GPI INOSITOL-DEACYLASE"/>
    <property type="match status" value="1"/>
</dbReference>
<dbReference type="Proteomes" id="UP001175227">
    <property type="component" value="Unassembled WGS sequence"/>
</dbReference>
<dbReference type="EMBL" id="JAUEPR010000040">
    <property type="protein sequence ID" value="KAK0472442.1"/>
    <property type="molecule type" value="Genomic_DNA"/>
</dbReference>
<reference evidence="1" key="1">
    <citation type="submission" date="2023-06" db="EMBL/GenBank/DDBJ databases">
        <authorList>
            <consortium name="Lawrence Berkeley National Laboratory"/>
            <person name="Ahrendt S."/>
            <person name="Sahu N."/>
            <person name="Indic B."/>
            <person name="Wong-Bajracharya J."/>
            <person name="Merenyi Z."/>
            <person name="Ke H.-M."/>
            <person name="Monk M."/>
            <person name="Kocsube S."/>
            <person name="Drula E."/>
            <person name="Lipzen A."/>
            <person name="Balint B."/>
            <person name="Henrissat B."/>
            <person name="Andreopoulos B."/>
            <person name="Martin F.M."/>
            <person name="Harder C.B."/>
            <person name="Rigling D."/>
            <person name="Ford K.L."/>
            <person name="Foster G.D."/>
            <person name="Pangilinan J."/>
            <person name="Papanicolaou A."/>
            <person name="Barry K."/>
            <person name="LaButti K."/>
            <person name="Viragh M."/>
            <person name="Koriabine M."/>
            <person name="Yan M."/>
            <person name="Riley R."/>
            <person name="Champramary S."/>
            <person name="Plett K.L."/>
            <person name="Tsai I.J."/>
            <person name="Slot J."/>
            <person name="Sipos G."/>
            <person name="Plett J."/>
            <person name="Nagy L.G."/>
            <person name="Grigoriev I.V."/>
        </authorList>
    </citation>
    <scope>NUCLEOTIDE SEQUENCE</scope>
    <source>
        <strain evidence="1">ICMP 16352</strain>
    </source>
</reference>
<sequence length="263" mass="29661">MHGCDFDFDLSWPPGIDLKDSNALRLVYLLDLAFLPPAMAEVTGIVSSITGLIQNTVTVINYLKDWCLLKDDPWLVTLQQLFDEFKELLELLNGIKMKLKAGSRASWRICPELNCFKTLILIAGQHDNLALTLAIQKTLGNIKDNVDVLRENADVTRQLQMEEKAKEVAAWITPLDYYAVQHDNLKKCAKDTGGWFFRLQKFLDWVDASIAPSVLWCVGGHEYFRILGFPIDILTSIHSTAGVGKTILASTIANHLHMKFKED</sequence>
<keyword evidence="2" id="KW-1185">Reference proteome</keyword>
<evidence type="ECO:0000313" key="2">
    <source>
        <dbReference type="Proteomes" id="UP001175227"/>
    </source>
</evidence>
<evidence type="ECO:0008006" key="3">
    <source>
        <dbReference type="Google" id="ProtNLM"/>
    </source>
</evidence>
<gene>
    <name evidence="1" type="ORF">IW261DRAFT_1665072</name>
</gene>
<evidence type="ECO:0000313" key="1">
    <source>
        <dbReference type="EMBL" id="KAK0472442.1"/>
    </source>
</evidence>
<accession>A0AA39NV47</accession>
<comment type="caution">
    <text evidence="1">The sequence shown here is derived from an EMBL/GenBank/DDBJ whole genome shotgun (WGS) entry which is preliminary data.</text>
</comment>
<dbReference type="AlphaFoldDB" id="A0AA39NV47"/>
<proteinExistence type="predicted"/>
<dbReference type="PANTHER" id="PTHR10039">
    <property type="entry name" value="AMELOGENIN"/>
    <property type="match status" value="1"/>
</dbReference>
<name>A0AA39NV47_9AGAR</name>